<organism evidence="11 12">
    <name type="scientific">Plutella xylostella</name>
    <name type="common">Diamondback moth</name>
    <name type="synonym">Plutella maculipennis</name>
    <dbReference type="NCBI Taxonomy" id="51655"/>
    <lineage>
        <taxon>Eukaryota</taxon>
        <taxon>Metazoa</taxon>
        <taxon>Ecdysozoa</taxon>
        <taxon>Arthropoda</taxon>
        <taxon>Hexapoda</taxon>
        <taxon>Insecta</taxon>
        <taxon>Pterygota</taxon>
        <taxon>Neoptera</taxon>
        <taxon>Endopterygota</taxon>
        <taxon>Lepidoptera</taxon>
        <taxon>Glossata</taxon>
        <taxon>Ditrysia</taxon>
        <taxon>Yponomeutoidea</taxon>
        <taxon>Plutellidae</taxon>
        <taxon>Plutella</taxon>
    </lineage>
</organism>
<keyword evidence="8" id="KW-0496">Mitochondrion</keyword>
<evidence type="ECO:0000256" key="8">
    <source>
        <dbReference type="ARBA" id="ARBA00023128"/>
    </source>
</evidence>
<proteinExistence type="inferred from homology"/>
<comment type="subcellular location">
    <subcellularLocation>
        <location evidence="1">Mitochondrion inner membrane</location>
        <topology evidence="1">Single-pass membrane protein</topology>
    </subcellularLocation>
</comment>
<dbReference type="EMBL" id="JAHIBW010000002">
    <property type="protein sequence ID" value="KAG7312770.1"/>
    <property type="molecule type" value="Genomic_DNA"/>
</dbReference>
<comment type="similarity">
    <text evidence="3">Belongs to the cytochrome c oxidase VIIc family.</text>
</comment>
<gene>
    <name evidence="11" type="ORF">JYU34_001146</name>
</gene>
<dbReference type="Gene3D" id="4.10.49.10">
    <property type="entry name" value="Cytochrome c oxidase subunit VIIc"/>
    <property type="match status" value="1"/>
</dbReference>
<dbReference type="InterPro" id="IPR036636">
    <property type="entry name" value="COX7C/Cox8_sf"/>
</dbReference>
<evidence type="ECO:0000256" key="4">
    <source>
        <dbReference type="ARBA" id="ARBA00022692"/>
    </source>
</evidence>
<evidence type="ECO:0000256" key="3">
    <source>
        <dbReference type="ARBA" id="ARBA00010514"/>
    </source>
</evidence>
<evidence type="ECO:0000256" key="9">
    <source>
        <dbReference type="ARBA" id="ARBA00023136"/>
    </source>
</evidence>
<accession>A0ABQ7R646</accession>
<dbReference type="PANTHER" id="PTHR13313:SF0">
    <property type="entry name" value="CYTOCHROME C OXIDASE SUBUNIT 7C, MITOCHONDRIAL"/>
    <property type="match status" value="1"/>
</dbReference>
<dbReference type="Proteomes" id="UP000823941">
    <property type="component" value="Chromosome 2"/>
</dbReference>
<keyword evidence="7 10" id="KW-1133">Transmembrane helix</keyword>
<keyword evidence="4 10" id="KW-0812">Transmembrane</keyword>
<evidence type="ECO:0000256" key="2">
    <source>
        <dbReference type="ARBA" id="ARBA00004673"/>
    </source>
</evidence>
<evidence type="ECO:0000256" key="1">
    <source>
        <dbReference type="ARBA" id="ARBA00004434"/>
    </source>
</evidence>
<evidence type="ECO:0008006" key="13">
    <source>
        <dbReference type="Google" id="ProtNLM"/>
    </source>
</evidence>
<dbReference type="SUPFAM" id="SSF81427">
    <property type="entry name" value="Mitochondrial cytochrome c oxidase subunit VIIc (aka VIIIa)"/>
    <property type="match status" value="1"/>
</dbReference>
<evidence type="ECO:0000313" key="12">
    <source>
        <dbReference type="Proteomes" id="UP000823941"/>
    </source>
</evidence>
<comment type="pathway">
    <text evidence="2">Energy metabolism; oxidative phosphorylation.</text>
</comment>
<keyword evidence="12" id="KW-1185">Reference proteome</keyword>
<evidence type="ECO:0000256" key="6">
    <source>
        <dbReference type="ARBA" id="ARBA00022946"/>
    </source>
</evidence>
<sequence length="73" mass="8124">MLGPLSRISNQVGRNVMMKSIRHHGSNGGIPGENLPFNIHNKARLTFNLFWYVGTGIAAPFLIVLHQLKKNSN</sequence>
<keyword evidence="5" id="KW-0999">Mitochondrion inner membrane</keyword>
<comment type="caution">
    <text evidence="11">The sequence shown here is derived from an EMBL/GenBank/DDBJ whole genome shotgun (WGS) entry which is preliminary data.</text>
</comment>
<evidence type="ECO:0000256" key="5">
    <source>
        <dbReference type="ARBA" id="ARBA00022792"/>
    </source>
</evidence>
<keyword evidence="9 10" id="KW-0472">Membrane</keyword>
<reference evidence="11 12" key="1">
    <citation type="submission" date="2021-06" db="EMBL/GenBank/DDBJ databases">
        <title>A haploid diamondback moth (Plutella xylostella L.) genome assembly resolves 31 chromosomes and identifies a diamide resistance mutation.</title>
        <authorList>
            <person name="Ward C.M."/>
            <person name="Perry K.D."/>
            <person name="Baker G."/>
            <person name="Powis K."/>
            <person name="Heckel D.G."/>
            <person name="Baxter S.W."/>
        </authorList>
    </citation>
    <scope>NUCLEOTIDE SEQUENCE [LARGE SCALE GENOMIC DNA]</scope>
    <source>
        <strain evidence="11 12">LV</strain>
        <tissue evidence="11">Single pupa</tissue>
    </source>
</reference>
<feature type="transmembrane region" description="Helical" evidence="10">
    <location>
        <begin position="49"/>
        <end position="68"/>
    </location>
</feature>
<evidence type="ECO:0000256" key="7">
    <source>
        <dbReference type="ARBA" id="ARBA00022989"/>
    </source>
</evidence>
<protein>
    <recommendedName>
        <fullName evidence="13">Cytochrome c oxidase polypeptide VIIc</fullName>
    </recommendedName>
</protein>
<dbReference type="Pfam" id="PF02935">
    <property type="entry name" value="COX7C"/>
    <property type="match status" value="1"/>
</dbReference>
<dbReference type="InterPro" id="IPR004202">
    <property type="entry name" value="COX7C/Cox8"/>
</dbReference>
<dbReference type="PANTHER" id="PTHR13313">
    <property type="entry name" value="CYTOCHROME C OXIDASE SUBUNIT VIIC"/>
    <property type="match status" value="1"/>
</dbReference>
<evidence type="ECO:0000313" key="11">
    <source>
        <dbReference type="EMBL" id="KAG7312770.1"/>
    </source>
</evidence>
<keyword evidence="6" id="KW-0809">Transit peptide</keyword>
<name>A0ABQ7R646_PLUXY</name>
<evidence type="ECO:0000256" key="10">
    <source>
        <dbReference type="SAM" id="Phobius"/>
    </source>
</evidence>